<evidence type="ECO:0000313" key="2">
    <source>
        <dbReference type="EMBL" id="KAF1974100.1"/>
    </source>
</evidence>
<name>A0A6A5VBN3_9PLEO</name>
<dbReference type="Proteomes" id="UP000800036">
    <property type="component" value="Unassembled WGS sequence"/>
</dbReference>
<accession>A0A6A5VBN3</accession>
<gene>
    <name evidence="2" type="ORF">BU23DRAFT_123425</name>
</gene>
<feature type="region of interest" description="Disordered" evidence="1">
    <location>
        <begin position="1"/>
        <end position="20"/>
    </location>
</feature>
<dbReference type="AlphaFoldDB" id="A0A6A5VBN3"/>
<reference evidence="2" key="1">
    <citation type="journal article" date="2020" name="Stud. Mycol.">
        <title>101 Dothideomycetes genomes: a test case for predicting lifestyles and emergence of pathogens.</title>
        <authorList>
            <person name="Haridas S."/>
            <person name="Albert R."/>
            <person name="Binder M."/>
            <person name="Bloem J."/>
            <person name="Labutti K."/>
            <person name="Salamov A."/>
            <person name="Andreopoulos B."/>
            <person name="Baker S."/>
            <person name="Barry K."/>
            <person name="Bills G."/>
            <person name="Bluhm B."/>
            <person name="Cannon C."/>
            <person name="Castanera R."/>
            <person name="Culley D."/>
            <person name="Daum C."/>
            <person name="Ezra D."/>
            <person name="Gonzalez J."/>
            <person name="Henrissat B."/>
            <person name="Kuo A."/>
            <person name="Liang C."/>
            <person name="Lipzen A."/>
            <person name="Lutzoni F."/>
            <person name="Magnuson J."/>
            <person name="Mondo S."/>
            <person name="Nolan M."/>
            <person name="Ohm R."/>
            <person name="Pangilinan J."/>
            <person name="Park H.-J."/>
            <person name="Ramirez L."/>
            <person name="Alfaro M."/>
            <person name="Sun H."/>
            <person name="Tritt A."/>
            <person name="Yoshinaga Y."/>
            <person name="Zwiers L.-H."/>
            <person name="Turgeon B."/>
            <person name="Goodwin S."/>
            <person name="Spatafora J."/>
            <person name="Crous P."/>
            <person name="Grigoriev I."/>
        </authorList>
    </citation>
    <scope>NUCLEOTIDE SEQUENCE</scope>
    <source>
        <strain evidence="2">CBS 107.79</strain>
    </source>
</reference>
<feature type="compositionally biased region" description="Basic residues" evidence="1">
    <location>
        <begin position="1"/>
        <end position="19"/>
    </location>
</feature>
<sequence length="177" mass="20097">MRIGLTRRPKHNAIPSRKRQTADRSNMLWYIRTQAPQQGRSSFACILHLTASSHRLSSCTFATSALISASSRWWTYRPEVSCASVLILTFAGRRTYHLGLFCARCLSLCLVARTCTSGIAYITYSGYLWAWYSQLCPFLSGKTGRNSPNLRIGMHIYWHWWCRGSMGSALRYISAGD</sequence>
<dbReference type="EMBL" id="ML976677">
    <property type="protein sequence ID" value="KAF1974100.1"/>
    <property type="molecule type" value="Genomic_DNA"/>
</dbReference>
<organism evidence="2 3">
    <name type="scientific">Bimuria novae-zelandiae CBS 107.79</name>
    <dbReference type="NCBI Taxonomy" id="1447943"/>
    <lineage>
        <taxon>Eukaryota</taxon>
        <taxon>Fungi</taxon>
        <taxon>Dikarya</taxon>
        <taxon>Ascomycota</taxon>
        <taxon>Pezizomycotina</taxon>
        <taxon>Dothideomycetes</taxon>
        <taxon>Pleosporomycetidae</taxon>
        <taxon>Pleosporales</taxon>
        <taxon>Massarineae</taxon>
        <taxon>Didymosphaeriaceae</taxon>
        <taxon>Bimuria</taxon>
    </lineage>
</organism>
<proteinExistence type="predicted"/>
<evidence type="ECO:0000256" key="1">
    <source>
        <dbReference type="SAM" id="MobiDB-lite"/>
    </source>
</evidence>
<protein>
    <submittedName>
        <fullName evidence="2">Uncharacterized protein</fullName>
    </submittedName>
</protein>
<evidence type="ECO:0000313" key="3">
    <source>
        <dbReference type="Proteomes" id="UP000800036"/>
    </source>
</evidence>
<keyword evidence="3" id="KW-1185">Reference proteome</keyword>